<dbReference type="OrthoDB" id="10017160at2759"/>
<reference evidence="1 2" key="1">
    <citation type="journal article" date="2019" name="Commun. Biol.">
        <title>The bagworm genome reveals a unique fibroin gene that provides high tensile strength.</title>
        <authorList>
            <person name="Kono N."/>
            <person name="Nakamura H."/>
            <person name="Ohtoshi R."/>
            <person name="Tomita M."/>
            <person name="Numata K."/>
            <person name="Arakawa K."/>
        </authorList>
    </citation>
    <scope>NUCLEOTIDE SEQUENCE [LARGE SCALE GENOMIC DNA]</scope>
</reference>
<dbReference type="Proteomes" id="UP000299102">
    <property type="component" value="Unassembled WGS sequence"/>
</dbReference>
<dbReference type="EMBL" id="BGZK01001336">
    <property type="protein sequence ID" value="GBP77568.1"/>
    <property type="molecule type" value="Genomic_DNA"/>
</dbReference>
<protein>
    <submittedName>
        <fullName evidence="1">Uncharacterized protein</fullName>
    </submittedName>
</protein>
<name>A0A4C1YN44_EUMVA</name>
<evidence type="ECO:0000313" key="1">
    <source>
        <dbReference type="EMBL" id="GBP77568.1"/>
    </source>
</evidence>
<sequence length="129" mass="15212">MEKRVGYQKIVNDFSDEFCDGHPSIAVNDKNQCCTQYDRKRQACDLPLDLCILRHRFQEGVLNSLWDIVTGGEIWIYCNDPKTKQQPTVWVYRDELKPTKVGRKRSTCKRIIAFILIKLDTWLLSHHEQ</sequence>
<keyword evidence="2" id="KW-1185">Reference proteome</keyword>
<comment type="caution">
    <text evidence="1">The sequence shown here is derived from an EMBL/GenBank/DDBJ whole genome shotgun (WGS) entry which is preliminary data.</text>
</comment>
<accession>A0A4C1YN44</accession>
<gene>
    <name evidence="1" type="ORF">EVAR_57246_1</name>
</gene>
<evidence type="ECO:0000313" key="2">
    <source>
        <dbReference type="Proteomes" id="UP000299102"/>
    </source>
</evidence>
<dbReference type="AlphaFoldDB" id="A0A4C1YN44"/>
<organism evidence="1 2">
    <name type="scientific">Eumeta variegata</name>
    <name type="common">Bagworm moth</name>
    <name type="synonym">Eumeta japonica</name>
    <dbReference type="NCBI Taxonomy" id="151549"/>
    <lineage>
        <taxon>Eukaryota</taxon>
        <taxon>Metazoa</taxon>
        <taxon>Ecdysozoa</taxon>
        <taxon>Arthropoda</taxon>
        <taxon>Hexapoda</taxon>
        <taxon>Insecta</taxon>
        <taxon>Pterygota</taxon>
        <taxon>Neoptera</taxon>
        <taxon>Endopterygota</taxon>
        <taxon>Lepidoptera</taxon>
        <taxon>Glossata</taxon>
        <taxon>Ditrysia</taxon>
        <taxon>Tineoidea</taxon>
        <taxon>Psychidae</taxon>
        <taxon>Oiketicinae</taxon>
        <taxon>Eumeta</taxon>
    </lineage>
</organism>
<proteinExistence type="predicted"/>